<keyword evidence="1" id="KW-0808">Transferase</keyword>
<gene>
    <name evidence="4" type="ORF">SAMN05421644_1243</name>
</gene>
<dbReference type="Pfam" id="PF00294">
    <property type="entry name" value="PfkB"/>
    <property type="match status" value="1"/>
</dbReference>
<feature type="domain" description="Carbohydrate kinase PfkB" evidence="3">
    <location>
        <begin position="11"/>
        <end position="287"/>
    </location>
</feature>
<dbReference type="Proteomes" id="UP000198672">
    <property type="component" value="Unassembled WGS sequence"/>
</dbReference>
<organism evidence="4 5">
    <name type="scientific">Allochromatium warmingii</name>
    <name type="common">Chromatium warmingii</name>
    <dbReference type="NCBI Taxonomy" id="61595"/>
    <lineage>
        <taxon>Bacteria</taxon>
        <taxon>Pseudomonadati</taxon>
        <taxon>Pseudomonadota</taxon>
        <taxon>Gammaproteobacteria</taxon>
        <taxon>Chromatiales</taxon>
        <taxon>Chromatiaceae</taxon>
        <taxon>Allochromatium</taxon>
    </lineage>
</organism>
<dbReference type="PANTHER" id="PTHR42774:SF3">
    <property type="entry name" value="KETOHEXOKINASE"/>
    <property type="match status" value="1"/>
</dbReference>
<keyword evidence="2 4" id="KW-0418">Kinase</keyword>
<evidence type="ECO:0000259" key="3">
    <source>
        <dbReference type="Pfam" id="PF00294"/>
    </source>
</evidence>
<accession>A0A1H3GBZ4</accession>
<dbReference type="STRING" id="61595.SAMN05421644_1243"/>
<evidence type="ECO:0000256" key="2">
    <source>
        <dbReference type="ARBA" id="ARBA00022777"/>
    </source>
</evidence>
<protein>
    <submittedName>
        <fullName evidence="4">Ketohexokinase</fullName>
    </submittedName>
</protein>
<dbReference type="GO" id="GO:0016301">
    <property type="term" value="F:kinase activity"/>
    <property type="evidence" value="ECO:0007669"/>
    <property type="project" value="UniProtKB-KW"/>
</dbReference>
<dbReference type="EMBL" id="FNOW01000024">
    <property type="protein sequence ID" value="SDY00575.1"/>
    <property type="molecule type" value="Genomic_DNA"/>
</dbReference>
<dbReference type="PROSITE" id="PS00584">
    <property type="entry name" value="PFKB_KINASES_2"/>
    <property type="match status" value="1"/>
</dbReference>
<dbReference type="Gene3D" id="3.40.1190.20">
    <property type="match status" value="1"/>
</dbReference>
<evidence type="ECO:0000313" key="4">
    <source>
        <dbReference type="EMBL" id="SDY00575.1"/>
    </source>
</evidence>
<dbReference type="PANTHER" id="PTHR42774">
    <property type="entry name" value="PHOSPHOTRANSFERASE SYSTEM TRANSPORT PROTEIN"/>
    <property type="match status" value="1"/>
</dbReference>
<dbReference type="InterPro" id="IPR052562">
    <property type="entry name" value="Ketohexokinase-related"/>
</dbReference>
<evidence type="ECO:0000256" key="1">
    <source>
        <dbReference type="ARBA" id="ARBA00022679"/>
    </source>
</evidence>
<dbReference type="RefSeq" id="WP_177169028.1">
    <property type="nucleotide sequence ID" value="NZ_FNOW01000024.1"/>
</dbReference>
<name>A0A1H3GBZ4_ALLWA</name>
<proteinExistence type="predicted"/>
<sequence length="299" mass="32226">MTRARKRILGVGIATLDIINQLAEYPPEDAEVRAVAHYRARGGNAANSLAMLAQYGHHCHWCGTLADDVSSDWIRAELARQGITIMLDTRCANTTTPTSYIVLSQASGSRTIVHYRDLPELDAAAFNSVALADFDWVHFEGRQPRETAQMLARVRTACPTAQISVELEKPRPDLELLFDGPDGLLISRAYAQALGFKQPEAFLRNLAARTSAAWLVLGWGAAGAYYWTAAGECGAVPAYQPDQILDTLGAGDCLNAAVIDGQLRGLDLATTVARAVRLAGFKCGYLGFDGVVNAAESVM</sequence>
<reference evidence="5" key="1">
    <citation type="submission" date="2016-10" db="EMBL/GenBank/DDBJ databases">
        <authorList>
            <person name="Varghese N."/>
            <person name="Submissions S."/>
        </authorList>
    </citation>
    <scope>NUCLEOTIDE SEQUENCE [LARGE SCALE GENOMIC DNA]</scope>
    <source>
        <strain evidence="5">DSM 173</strain>
    </source>
</reference>
<dbReference type="AlphaFoldDB" id="A0A1H3GBZ4"/>
<dbReference type="InterPro" id="IPR029056">
    <property type="entry name" value="Ribokinase-like"/>
</dbReference>
<evidence type="ECO:0000313" key="5">
    <source>
        <dbReference type="Proteomes" id="UP000198672"/>
    </source>
</evidence>
<dbReference type="InterPro" id="IPR011611">
    <property type="entry name" value="PfkB_dom"/>
</dbReference>
<keyword evidence="5" id="KW-1185">Reference proteome</keyword>
<dbReference type="InterPro" id="IPR002173">
    <property type="entry name" value="Carboh/pur_kinase_PfkB_CS"/>
</dbReference>
<dbReference type="SUPFAM" id="SSF53613">
    <property type="entry name" value="Ribokinase-like"/>
    <property type="match status" value="1"/>
</dbReference>